<evidence type="ECO:0000259" key="4">
    <source>
        <dbReference type="PROSITE" id="PS01031"/>
    </source>
</evidence>
<evidence type="ECO:0000313" key="6">
    <source>
        <dbReference type="Proteomes" id="UP001205890"/>
    </source>
</evidence>
<dbReference type="Gene3D" id="2.60.40.790">
    <property type="match status" value="1"/>
</dbReference>
<feature type="domain" description="SHSP" evidence="4">
    <location>
        <begin position="33"/>
        <end position="148"/>
    </location>
</feature>
<reference evidence="5 6" key="1">
    <citation type="submission" date="2022-07" db="EMBL/GenBank/DDBJ databases">
        <authorList>
            <person name="Li W.-J."/>
            <person name="Deng Q.-Q."/>
        </authorList>
    </citation>
    <scope>NUCLEOTIDE SEQUENCE [LARGE SCALE GENOMIC DNA]</scope>
    <source>
        <strain evidence="5 6">SYSU M60028</strain>
    </source>
</reference>
<proteinExistence type="inferred from homology"/>
<dbReference type="InterPro" id="IPR008978">
    <property type="entry name" value="HSP20-like_chaperone"/>
</dbReference>
<dbReference type="Pfam" id="PF00011">
    <property type="entry name" value="HSP20"/>
    <property type="match status" value="1"/>
</dbReference>
<dbReference type="CDD" id="cd06464">
    <property type="entry name" value="ACD_sHsps-like"/>
    <property type="match status" value="1"/>
</dbReference>
<dbReference type="SUPFAM" id="SSF49764">
    <property type="entry name" value="HSP20-like chaperones"/>
    <property type="match status" value="1"/>
</dbReference>
<dbReference type="PANTHER" id="PTHR11527">
    <property type="entry name" value="HEAT-SHOCK PROTEIN 20 FAMILY MEMBER"/>
    <property type="match status" value="1"/>
</dbReference>
<dbReference type="RefSeq" id="WP_254742597.1">
    <property type="nucleotide sequence ID" value="NZ_JANCLU010000011.1"/>
</dbReference>
<comment type="similarity">
    <text evidence="1 2">Belongs to the small heat shock protein (HSP20) family.</text>
</comment>
<dbReference type="PROSITE" id="PS01031">
    <property type="entry name" value="SHSP"/>
    <property type="match status" value="1"/>
</dbReference>
<sequence>MRLPTLWSSSDPFRAMQREMDDMMRSFGRLPASSGMEMRVPAMNVSESDGSIEISAELPGVDDKDITVSVDGNRLYISGEKKRERDDTDKDWHIVERSFGSFQRSLSLPFEPADDAVEASVDKGVLHVTVRKPRQMPKGTRTIDVRAGAPAAEPSAGSNENAGGQAAKAG</sequence>
<dbReference type="InterPro" id="IPR002068">
    <property type="entry name" value="A-crystallin/Hsp20_dom"/>
</dbReference>
<dbReference type="InterPro" id="IPR031107">
    <property type="entry name" value="Small_HSP"/>
</dbReference>
<dbReference type="EMBL" id="JANCLU010000011">
    <property type="protein sequence ID" value="MCP8939326.1"/>
    <property type="molecule type" value="Genomic_DNA"/>
</dbReference>
<feature type="region of interest" description="Disordered" evidence="3">
    <location>
        <begin position="132"/>
        <end position="170"/>
    </location>
</feature>
<gene>
    <name evidence="5" type="ORF">NK718_12435</name>
</gene>
<evidence type="ECO:0000313" key="5">
    <source>
        <dbReference type="EMBL" id="MCP8939326.1"/>
    </source>
</evidence>
<keyword evidence="6" id="KW-1185">Reference proteome</keyword>
<feature type="compositionally biased region" description="Low complexity" evidence="3">
    <location>
        <begin position="147"/>
        <end position="160"/>
    </location>
</feature>
<evidence type="ECO:0000256" key="2">
    <source>
        <dbReference type="RuleBase" id="RU003616"/>
    </source>
</evidence>
<accession>A0ABT1LDZ0</accession>
<protein>
    <submittedName>
        <fullName evidence="5">Hsp20/alpha crystallin family protein</fullName>
    </submittedName>
</protein>
<evidence type="ECO:0000256" key="1">
    <source>
        <dbReference type="PROSITE-ProRule" id="PRU00285"/>
    </source>
</evidence>
<name>A0ABT1LDZ0_9HYPH</name>
<dbReference type="Proteomes" id="UP001205890">
    <property type="component" value="Unassembled WGS sequence"/>
</dbReference>
<organism evidence="5 6">
    <name type="scientific">Alsobacter ponti</name>
    <dbReference type="NCBI Taxonomy" id="2962936"/>
    <lineage>
        <taxon>Bacteria</taxon>
        <taxon>Pseudomonadati</taxon>
        <taxon>Pseudomonadota</taxon>
        <taxon>Alphaproteobacteria</taxon>
        <taxon>Hyphomicrobiales</taxon>
        <taxon>Alsobacteraceae</taxon>
        <taxon>Alsobacter</taxon>
    </lineage>
</organism>
<evidence type="ECO:0000256" key="3">
    <source>
        <dbReference type="SAM" id="MobiDB-lite"/>
    </source>
</evidence>
<comment type="caution">
    <text evidence="5">The sequence shown here is derived from an EMBL/GenBank/DDBJ whole genome shotgun (WGS) entry which is preliminary data.</text>
</comment>